<evidence type="ECO:0000256" key="4">
    <source>
        <dbReference type="ARBA" id="ARBA00022741"/>
    </source>
</evidence>
<evidence type="ECO:0000313" key="12">
    <source>
        <dbReference type="Proteomes" id="UP000276741"/>
    </source>
</evidence>
<accession>A0A348B0N3</accession>
<dbReference type="PANTHER" id="PTHR43599">
    <property type="entry name" value="MULTIFUNCTIONAL PROTEIN ADE2"/>
    <property type="match status" value="1"/>
</dbReference>
<dbReference type="InterPro" id="IPR028923">
    <property type="entry name" value="SAICAR_synt/ADE2_N"/>
</dbReference>
<protein>
    <recommendedName>
        <fullName evidence="8">Phosphoribosylaminoimidazole-succinocarboxamide synthase</fullName>
        <ecNumber evidence="8">6.3.2.6</ecNumber>
    </recommendedName>
    <alternativeName>
        <fullName evidence="8">SAICAR synthetase</fullName>
    </alternativeName>
</protein>
<evidence type="ECO:0000256" key="5">
    <source>
        <dbReference type="ARBA" id="ARBA00022755"/>
    </source>
</evidence>
<dbReference type="Gene3D" id="3.30.470.20">
    <property type="entry name" value="ATP-grasp fold, B domain"/>
    <property type="match status" value="1"/>
</dbReference>
<dbReference type="SUPFAM" id="SSF56104">
    <property type="entry name" value="SAICAR synthase-like"/>
    <property type="match status" value="1"/>
</dbReference>
<dbReference type="KEGG" id="sacd:HS1genome_0124"/>
<keyword evidence="4 8" id="KW-0547">Nucleotide-binding</keyword>
<comment type="catalytic activity">
    <reaction evidence="7 8">
        <text>5-amino-1-(5-phospho-D-ribosyl)imidazole-4-carboxylate + L-aspartate + ATP = (2S)-2-[5-amino-1-(5-phospho-beta-D-ribosyl)imidazole-4-carboxamido]succinate + ADP + phosphate + 2 H(+)</text>
        <dbReference type="Rhea" id="RHEA:22628"/>
        <dbReference type="ChEBI" id="CHEBI:15378"/>
        <dbReference type="ChEBI" id="CHEBI:29991"/>
        <dbReference type="ChEBI" id="CHEBI:30616"/>
        <dbReference type="ChEBI" id="CHEBI:43474"/>
        <dbReference type="ChEBI" id="CHEBI:58443"/>
        <dbReference type="ChEBI" id="CHEBI:77657"/>
        <dbReference type="ChEBI" id="CHEBI:456216"/>
        <dbReference type="EC" id="6.3.2.6"/>
    </reaction>
</comment>
<dbReference type="InterPro" id="IPR018236">
    <property type="entry name" value="SAICAR_synthetase_CS"/>
</dbReference>
<sequence length="233" mass="26479">MSALLGEGKTKLVIEAGEERVLLRFKDTITAGDGVKMDILRGKGEVNARTSAVLFSKLMEAGIRSHYISQYDERTLLVRKLQMIPVEVVVRNVATGSIVKRLPIKEGEIFDPPIVEFFLKDDRLHDPLLNADHLRYLKLMSPEETEDVRRQALTINKVLKNVFEPKGLRLYDFKVEFGRTGSSLLLGDELTLDGMRVRVNGTGEVLDKDLYRRGETLERVMEAYLRFLKVLSS</sequence>
<reference evidence="10" key="3">
    <citation type="journal article" date="2019" name="BMC Res. Notes">
        <title>Complete genome sequence of the Sulfodiicoccus acidiphilus strain HS-1T, the first crenarchaeon that lacks polB3, isolated from an acidic hot spring in Ohwaku-dani, Hakone, Japan.</title>
        <authorList>
            <person name="Sakai H.D."/>
            <person name="Kurosawa N."/>
        </authorList>
    </citation>
    <scope>NUCLEOTIDE SEQUENCE</scope>
    <source>
        <strain evidence="10">HS-1</strain>
    </source>
</reference>
<feature type="domain" description="SAICAR synthetase/ADE2 N-terminal" evidence="9">
    <location>
        <begin position="5"/>
        <end position="222"/>
    </location>
</feature>
<dbReference type="GO" id="GO:0009236">
    <property type="term" value="P:cobalamin biosynthetic process"/>
    <property type="evidence" value="ECO:0007669"/>
    <property type="project" value="InterPro"/>
</dbReference>
<dbReference type="GeneID" id="38665617"/>
<dbReference type="Pfam" id="PF01259">
    <property type="entry name" value="SAICAR_synt"/>
    <property type="match status" value="1"/>
</dbReference>
<reference evidence="11" key="4">
    <citation type="submission" date="2020-09" db="EMBL/GenBank/DDBJ databases">
        <authorList>
            <person name="Sun Q."/>
            <person name="Ohkuma M."/>
        </authorList>
    </citation>
    <scope>NUCLEOTIDE SEQUENCE</scope>
    <source>
        <strain evidence="11">JCM 31740</strain>
    </source>
</reference>
<dbReference type="PANTHER" id="PTHR43599:SF3">
    <property type="entry name" value="SI:DKEY-6E2.2"/>
    <property type="match status" value="1"/>
</dbReference>
<dbReference type="EMBL" id="BMQS01000001">
    <property type="protein sequence ID" value="GGT86243.1"/>
    <property type="molecule type" value="Genomic_DNA"/>
</dbReference>
<organism evidence="10 12">
    <name type="scientific">Sulfodiicoccus acidiphilus</name>
    <dbReference type="NCBI Taxonomy" id="1670455"/>
    <lineage>
        <taxon>Archaea</taxon>
        <taxon>Thermoproteota</taxon>
        <taxon>Thermoprotei</taxon>
        <taxon>Sulfolobales</taxon>
        <taxon>Sulfolobaceae</taxon>
        <taxon>Sulfodiicoccus</taxon>
    </lineage>
</organism>
<evidence type="ECO:0000256" key="1">
    <source>
        <dbReference type="ARBA" id="ARBA00004672"/>
    </source>
</evidence>
<dbReference type="UniPathway" id="UPA00074">
    <property type="reaction ID" value="UER00131"/>
</dbReference>
<evidence type="ECO:0000313" key="10">
    <source>
        <dbReference type="EMBL" id="BBD71735.1"/>
    </source>
</evidence>
<comment type="similarity">
    <text evidence="2 8">Belongs to the SAICAR synthetase family.</text>
</comment>
<dbReference type="InterPro" id="IPR050089">
    <property type="entry name" value="SAICAR_synthetase"/>
</dbReference>
<dbReference type="EC" id="6.3.2.6" evidence="8"/>
<dbReference type="PROSITE" id="PS01057">
    <property type="entry name" value="SAICAR_SYNTHETASE_1"/>
    <property type="match status" value="1"/>
</dbReference>
<evidence type="ECO:0000256" key="8">
    <source>
        <dbReference type="HAMAP-Rule" id="MF_00137"/>
    </source>
</evidence>
<proteinExistence type="inferred from homology"/>
<dbReference type="Proteomes" id="UP000276741">
    <property type="component" value="Chromosome"/>
</dbReference>
<evidence type="ECO:0000256" key="7">
    <source>
        <dbReference type="ARBA" id="ARBA00048475"/>
    </source>
</evidence>
<comment type="pathway">
    <text evidence="1 8">Purine metabolism; IMP biosynthesis via de novo pathway; 5-amino-1-(5-phospho-D-ribosyl)imidazole-4-carboxamide from 5-amino-1-(5-phospho-D-ribosyl)imidazole-4-carboxylate: step 1/2.</text>
</comment>
<dbReference type="RefSeq" id="WP_126449067.1">
    <property type="nucleotide sequence ID" value="NZ_AP018553.1"/>
</dbReference>
<keyword evidence="3 8" id="KW-0436">Ligase</keyword>
<dbReference type="GO" id="GO:0005524">
    <property type="term" value="F:ATP binding"/>
    <property type="evidence" value="ECO:0007669"/>
    <property type="project" value="UniProtKB-KW"/>
</dbReference>
<dbReference type="OrthoDB" id="10775at2157"/>
<dbReference type="InterPro" id="IPR033934">
    <property type="entry name" value="SAICAR_synt_PurC"/>
</dbReference>
<keyword evidence="5 8" id="KW-0658">Purine biosynthesis</keyword>
<evidence type="ECO:0000259" key="9">
    <source>
        <dbReference type="Pfam" id="PF01259"/>
    </source>
</evidence>
<gene>
    <name evidence="8" type="primary">purC</name>
    <name evidence="11" type="ORF">GCM10007116_00220</name>
    <name evidence="10" type="ORF">HS1genome_0124</name>
</gene>
<dbReference type="EMBL" id="AP018553">
    <property type="protein sequence ID" value="BBD71735.1"/>
    <property type="molecule type" value="Genomic_DNA"/>
</dbReference>
<dbReference type="Gene3D" id="3.30.200.20">
    <property type="entry name" value="Phosphorylase Kinase, domain 1"/>
    <property type="match status" value="1"/>
</dbReference>
<reference evidence="12" key="2">
    <citation type="submission" date="2018-04" db="EMBL/GenBank/DDBJ databases">
        <title>Complete genome sequence of Sulfodiicoccus acidiphilus strain HS-1.</title>
        <authorList>
            <person name="Sakai H.D."/>
            <person name="Kurosawa N."/>
        </authorList>
    </citation>
    <scope>NUCLEOTIDE SEQUENCE [LARGE SCALE GENOMIC DNA]</scope>
    <source>
        <strain evidence="12">HS-1</strain>
    </source>
</reference>
<dbReference type="HAMAP" id="MF_00137">
    <property type="entry name" value="SAICAR_synth"/>
    <property type="match status" value="1"/>
</dbReference>
<dbReference type="Proteomes" id="UP000616143">
    <property type="component" value="Unassembled WGS sequence"/>
</dbReference>
<dbReference type="AlphaFoldDB" id="A0A348B0N3"/>
<evidence type="ECO:0000256" key="2">
    <source>
        <dbReference type="ARBA" id="ARBA00010190"/>
    </source>
</evidence>
<dbReference type="GO" id="GO:0004639">
    <property type="term" value="F:phosphoribosylaminoimidazolesuccinocarboxamide synthase activity"/>
    <property type="evidence" value="ECO:0007669"/>
    <property type="project" value="UniProtKB-UniRule"/>
</dbReference>
<dbReference type="CDD" id="cd01415">
    <property type="entry name" value="SAICAR_synt_PurC"/>
    <property type="match status" value="1"/>
</dbReference>
<evidence type="ECO:0000313" key="11">
    <source>
        <dbReference type="EMBL" id="GGT86243.1"/>
    </source>
</evidence>
<reference evidence="11" key="1">
    <citation type="journal article" date="2014" name="Int. J. Syst. Evol. Microbiol.">
        <title>Complete genome sequence of Corynebacterium casei LMG S-19264T (=DSM 44701T), isolated from a smear-ripened cheese.</title>
        <authorList>
            <consortium name="US DOE Joint Genome Institute (JGI-PGF)"/>
            <person name="Walter F."/>
            <person name="Albersmeier A."/>
            <person name="Kalinowski J."/>
            <person name="Ruckert C."/>
        </authorList>
    </citation>
    <scope>NUCLEOTIDE SEQUENCE</scope>
    <source>
        <strain evidence="11">JCM 31740</strain>
    </source>
</reference>
<dbReference type="GO" id="GO:0006189">
    <property type="term" value="P:'de novo' IMP biosynthetic process"/>
    <property type="evidence" value="ECO:0007669"/>
    <property type="project" value="UniProtKB-UniRule"/>
</dbReference>
<name>A0A348B0N3_9CREN</name>
<keyword evidence="6 8" id="KW-0067">ATP-binding</keyword>
<keyword evidence="12" id="KW-1185">Reference proteome</keyword>
<evidence type="ECO:0000256" key="3">
    <source>
        <dbReference type="ARBA" id="ARBA00022598"/>
    </source>
</evidence>
<evidence type="ECO:0000256" key="6">
    <source>
        <dbReference type="ARBA" id="ARBA00022840"/>
    </source>
</evidence>